<name>A0ACB9PB06_BAUVA</name>
<evidence type="ECO:0000313" key="2">
    <source>
        <dbReference type="Proteomes" id="UP000828941"/>
    </source>
</evidence>
<keyword evidence="2" id="KW-1185">Reference proteome</keyword>
<reference evidence="1 2" key="1">
    <citation type="journal article" date="2022" name="DNA Res.">
        <title>Chromosomal-level genome assembly of the orchid tree Bauhinia variegata (Leguminosae; Cercidoideae) supports the allotetraploid origin hypothesis of Bauhinia.</title>
        <authorList>
            <person name="Zhong Y."/>
            <person name="Chen Y."/>
            <person name="Zheng D."/>
            <person name="Pang J."/>
            <person name="Liu Y."/>
            <person name="Luo S."/>
            <person name="Meng S."/>
            <person name="Qian L."/>
            <person name="Wei D."/>
            <person name="Dai S."/>
            <person name="Zhou R."/>
        </authorList>
    </citation>
    <scope>NUCLEOTIDE SEQUENCE [LARGE SCALE GENOMIC DNA]</scope>
    <source>
        <strain evidence="1">BV-YZ2020</strain>
    </source>
</reference>
<gene>
    <name evidence="1" type="ORF">L6164_013087</name>
</gene>
<dbReference type="Proteomes" id="UP000828941">
    <property type="component" value="Chromosome 5"/>
</dbReference>
<sequence length="69" mass="8262">MLHAQLSKGRDEREKKDKDLEHFHLSKALLQRSEQRYAICALKINHFWVLLRVLYHPKFPGPLIKKVNQ</sequence>
<protein>
    <submittedName>
        <fullName evidence="1">Uncharacterized protein</fullName>
    </submittedName>
</protein>
<organism evidence="1 2">
    <name type="scientific">Bauhinia variegata</name>
    <name type="common">Purple orchid tree</name>
    <name type="synonym">Phanera variegata</name>
    <dbReference type="NCBI Taxonomy" id="167791"/>
    <lineage>
        <taxon>Eukaryota</taxon>
        <taxon>Viridiplantae</taxon>
        <taxon>Streptophyta</taxon>
        <taxon>Embryophyta</taxon>
        <taxon>Tracheophyta</taxon>
        <taxon>Spermatophyta</taxon>
        <taxon>Magnoliopsida</taxon>
        <taxon>eudicotyledons</taxon>
        <taxon>Gunneridae</taxon>
        <taxon>Pentapetalae</taxon>
        <taxon>rosids</taxon>
        <taxon>fabids</taxon>
        <taxon>Fabales</taxon>
        <taxon>Fabaceae</taxon>
        <taxon>Cercidoideae</taxon>
        <taxon>Cercideae</taxon>
        <taxon>Bauhiniinae</taxon>
        <taxon>Bauhinia</taxon>
    </lineage>
</organism>
<comment type="caution">
    <text evidence="1">The sequence shown here is derived from an EMBL/GenBank/DDBJ whole genome shotgun (WGS) entry which is preliminary data.</text>
</comment>
<dbReference type="EMBL" id="CM039430">
    <property type="protein sequence ID" value="KAI4346004.1"/>
    <property type="molecule type" value="Genomic_DNA"/>
</dbReference>
<evidence type="ECO:0000313" key="1">
    <source>
        <dbReference type="EMBL" id="KAI4346004.1"/>
    </source>
</evidence>
<proteinExistence type="predicted"/>
<accession>A0ACB9PB06</accession>